<keyword evidence="4 7" id="KW-1133">Transmembrane helix</keyword>
<protein>
    <recommendedName>
        <fullName evidence="8">RsgI N-terminal anti-sigma domain-containing protein</fullName>
    </recommendedName>
</protein>
<reference evidence="9 10" key="1">
    <citation type="submission" date="2011-11" db="EMBL/GenBank/DDBJ databases">
        <title>The Noncontiguous Finished genome of Desulfosporosinus youngiae DSM 17734.</title>
        <authorList>
            <consortium name="US DOE Joint Genome Institute (JGI-PGF)"/>
            <person name="Lucas S."/>
            <person name="Han J."/>
            <person name="Lapidus A."/>
            <person name="Cheng J.-F."/>
            <person name="Goodwin L."/>
            <person name="Pitluck S."/>
            <person name="Peters L."/>
            <person name="Ovchinnikova G."/>
            <person name="Lu M."/>
            <person name="Land M.L."/>
            <person name="Hauser L."/>
            <person name="Pester M."/>
            <person name="Spring S."/>
            <person name="Ollivier B."/>
            <person name="Rattei T."/>
            <person name="Klenk H.-P."/>
            <person name="Wagner M."/>
            <person name="Loy A."/>
            <person name="Woyke T.J."/>
        </authorList>
    </citation>
    <scope>NUCLEOTIDE SEQUENCE [LARGE SCALE GENOMIC DNA]</scope>
    <source>
        <strain evidence="9 10">DSM 17734</strain>
    </source>
</reference>
<sequence length="431" mass="49005">MSKIKAVVLEKSGSRYTVLDKNGTFRHVKRKQDAEVGEEIELKLGFECFKGWRAWVGVAAIFLMVLTTIVGWNLYQVPTAVALLSVDINPSLQFTIDGKRNVLEINTQNEDAERLISKIDLKGKPIDEVLGQIVTEAYNQKFLKPEQPWVVVGYSSLIDDGLEQAAKGLNENQIISWLSVNTKENGFTPQVAFFSVTTQDRELAEKGDLTIGEYALWQTAVEAGVETQPEKLKETTERVRLLEDSKVRAKVKEKKETDAYAALSKKQIPEQDKAKSKDAVLQKYKQGIDQRNKRDKAKEETKGNGINRDKKADRDKDRDSDEDKQRSRGSQRNDNKNKGEDSERGKEKGQESRRKEPESMKREQESKKKDVLINTGDKARNPWLNDQSFSRERVSPIIPVPKTSDKKGSIGKNSQLRWETSRSQKTYGQTR</sequence>
<keyword evidence="10" id="KW-1185">Reference proteome</keyword>
<evidence type="ECO:0000259" key="8">
    <source>
        <dbReference type="PROSITE" id="PS51849"/>
    </source>
</evidence>
<dbReference type="Pfam" id="PF12791">
    <property type="entry name" value="RsgI_N"/>
    <property type="match status" value="1"/>
</dbReference>
<accession>H5Y0J4</accession>
<keyword evidence="2" id="KW-1003">Cell membrane</keyword>
<evidence type="ECO:0000313" key="9">
    <source>
        <dbReference type="EMBL" id="EHQ92250.1"/>
    </source>
</evidence>
<dbReference type="AlphaFoldDB" id="H5Y0J4"/>
<evidence type="ECO:0000256" key="5">
    <source>
        <dbReference type="ARBA" id="ARBA00023136"/>
    </source>
</evidence>
<gene>
    <name evidence="9" type="ORF">DesyoDRAFT_5322</name>
</gene>
<evidence type="ECO:0000256" key="2">
    <source>
        <dbReference type="ARBA" id="ARBA00022475"/>
    </source>
</evidence>
<organism evidence="9 10">
    <name type="scientific">Desulfosporosinus youngiae DSM 17734</name>
    <dbReference type="NCBI Taxonomy" id="768710"/>
    <lineage>
        <taxon>Bacteria</taxon>
        <taxon>Bacillati</taxon>
        <taxon>Bacillota</taxon>
        <taxon>Clostridia</taxon>
        <taxon>Eubacteriales</taxon>
        <taxon>Desulfitobacteriaceae</taxon>
        <taxon>Desulfosporosinus</taxon>
    </lineage>
</organism>
<evidence type="ECO:0000256" key="1">
    <source>
        <dbReference type="ARBA" id="ARBA00004162"/>
    </source>
</evidence>
<feature type="transmembrane region" description="Helical" evidence="7">
    <location>
        <begin position="52"/>
        <end position="75"/>
    </location>
</feature>
<dbReference type="InterPro" id="IPR024449">
    <property type="entry name" value="Anti-sigma_RsgI_N"/>
</dbReference>
<feature type="region of interest" description="Disordered" evidence="6">
    <location>
        <begin position="266"/>
        <end position="431"/>
    </location>
</feature>
<dbReference type="STRING" id="768710.DesyoDRAFT_5322"/>
<dbReference type="InterPro" id="IPR055431">
    <property type="entry name" value="RsgI_M"/>
</dbReference>
<dbReference type="Proteomes" id="UP000005104">
    <property type="component" value="Chromosome"/>
</dbReference>
<comment type="subcellular location">
    <subcellularLocation>
        <location evidence="1">Cell membrane</location>
        <topology evidence="1">Single-pass membrane protein</topology>
    </subcellularLocation>
</comment>
<evidence type="ECO:0000256" key="7">
    <source>
        <dbReference type="SAM" id="Phobius"/>
    </source>
</evidence>
<keyword evidence="5 7" id="KW-0472">Membrane</keyword>
<evidence type="ECO:0000256" key="6">
    <source>
        <dbReference type="SAM" id="MobiDB-lite"/>
    </source>
</evidence>
<feature type="compositionally biased region" description="Basic and acidic residues" evidence="6">
    <location>
        <begin position="267"/>
        <end position="371"/>
    </location>
</feature>
<name>H5Y0J4_9FIRM</name>
<evidence type="ECO:0000313" key="10">
    <source>
        <dbReference type="Proteomes" id="UP000005104"/>
    </source>
</evidence>
<feature type="compositionally biased region" description="Polar residues" evidence="6">
    <location>
        <begin position="411"/>
        <end position="431"/>
    </location>
</feature>
<evidence type="ECO:0000256" key="4">
    <source>
        <dbReference type="ARBA" id="ARBA00022989"/>
    </source>
</evidence>
<dbReference type="EMBL" id="CM001441">
    <property type="protein sequence ID" value="EHQ92250.1"/>
    <property type="molecule type" value="Genomic_DNA"/>
</dbReference>
<dbReference type="OrthoDB" id="9800626at2"/>
<dbReference type="PROSITE" id="PS51849">
    <property type="entry name" value="RSGI_N"/>
    <property type="match status" value="1"/>
</dbReference>
<dbReference type="HOGENOM" id="CLU_049862_0_0_9"/>
<dbReference type="RefSeq" id="WP_007787550.1">
    <property type="nucleotide sequence ID" value="NZ_CM001441.1"/>
</dbReference>
<dbReference type="GO" id="GO:0005886">
    <property type="term" value="C:plasma membrane"/>
    <property type="evidence" value="ECO:0007669"/>
    <property type="project" value="UniProtKB-SubCell"/>
</dbReference>
<feature type="domain" description="RsgI N-terminal anti-sigma" evidence="8">
    <location>
        <begin position="4"/>
        <end position="51"/>
    </location>
</feature>
<dbReference type="Pfam" id="PF23750">
    <property type="entry name" value="RsgI_M"/>
    <property type="match status" value="1"/>
</dbReference>
<evidence type="ECO:0000256" key="3">
    <source>
        <dbReference type="ARBA" id="ARBA00022692"/>
    </source>
</evidence>
<keyword evidence="3 7" id="KW-0812">Transmembrane</keyword>
<dbReference type="eggNOG" id="ENOG5032YNU">
    <property type="taxonomic scope" value="Bacteria"/>
</dbReference>
<proteinExistence type="predicted"/>